<organism evidence="3 4">
    <name type="scientific">Halococcus dombrowskii</name>
    <dbReference type="NCBI Taxonomy" id="179637"/>
    <lineage>
        <taxon>Archaea</taxon>
        <taxon>Methanobacteriati</taxon>
        <taxon>Methanobacteriota</taxon>
        <taxon>Stenosarchaea group</taxon>
        <taxon>Halobacteria</taxon>
        <taxon>Halobacteriales</taxon>
        <taxon>Halococcaceae</taxon>
        <taxon>Halococcus</taxon>
    </lineage>
</organism>
<dbReference type="InterPro" id="IPR020904">
    <property type="entry name" value="Sc_DH/Rdtase_CS"/>
</dbReference>
<dbReference type="PRINTS" id="PR00080">
    <property type="entry name" value="SDRFAMILY"/>
</dbReference>
<comment type="similarity">
    <text evidence="1">Belongs to the short-chain dehydrogenases/reductases (SDR) family.</text>
</comment>
<name>A0AAV3SEG1_HALDO</name>
<evidence type="ECO:0000256" key="2">
    <source>
        <dbReference type="ARBA" id="ARBA00023002"/>
    </source>
</evidence>
<dbReference type="PROSITE" id="PS00061">
    <property type="entry name" value="ADH_SHORT"/>
    <property type="match status" value="1"/>
</dbReference>
<dbReference type="EMBL" id="BAAADN010000016">
    <property type="protein sequence ID" value="GAA0454941.1"/>
    <property type="molecule type" value="Genomic_DNA"/>
</dbReference>
<dbReference type="GO" id="GO:0016491">
    <property type="term" value="F:oxidoreductase activity"/>
    <property type="evidence" value="ECO:0007669"/>
    <property type="project" value="UniProtKB-KW"/>
</dbReference>
<sequence length="257" mass="26073">MADSTSLSGFEDAVAIVTGASSGIGRASAERFAAEGASVVIADVDREGGEETVERIENDGGEAMFVDVDVSDESSVEAMVEETVDTYGGLDIAHNNAGISPSYAPTADVSVDDWEQVIDINLTGVWQCLKAELPAMVESGGGAIVNTASIGGLVASGSAPYTGSKHGVVGLTKTAAVEYGGQGVRVNAICPGVVETPMQQQASEDSTEAVDAVTEAQALNWMADPAEIASAAAWLCSDESSFVTGHPLAVDGGLVAQ</sequence>
<keyword evidence="2" id="KW-0560">Oxidoreductase</keyword>
<dbReference type="Gene3D" id="3.40.50.720">
    <property type="entry name" value="NAD(P)-binding Rossmann-like Domain"/>
    <property type="match status" value="1"/>
</dbReference>
<gene>
    <name evidence="3" type="ORF">GCM10008985_08420</name>
</gene>
<dbReference type="Proteomes" id="UP001500962">
    <property type="component" value="Unassembled WGS sequence"/>
</dbReference>
<dbReference type="PANTHER" id="PTHR24321:SF8">
    <property type="entry name" value="ESTRADIOL 17-BETA-DEHYDROGENASE 8-RELATED"/>
    <property type="match status" value="1"/>
</dbReference>
<dbReference type="FunFam" id="3.40.50.720:FF:000084">
    <property type="entry name" value="Short-chain dehydrogenase reductase"/>
    <property type="match status" value="1"/>
</dbReference>
<dbReference type="Pfam" id="PF13561">
    <property type="entry name" value="adh_short_C2"/>
    <property type="match status" value="1"/>
</dbReference>
<evidence type="ECO:0000256" key="1">
    <source>
        <dbReference type="ARBA" id="ARBA00006484"/>
    </source>
</evidence>
<dbReference type="RefSeq" id="WP_343749940.1">
    <property type="nucleotide sequence ID" value="NZ_BAAADN010000016.1"/>
</dbReference>
<protein>
    <submittedName>
        <fullName evidence="3">SDR family oxidoreductase</fullName>
    </submittedName>
</protein>
<dbReference type="InterPro" id="IPR002347">
    <property type="entry name" value="SDR_fam"/>
</dbReference>
<dbReference type="NCBIfam" id="NF005559">
    <property type="entry name" value="PRK07231.1"/>
    <property type="match status" value="1"/>
</dbReference>
<dbReference type="SUPFAM" id="SSF51735">
    <property type="entry name" value="NAD(P)-binding Rossmann-fold domains"/>
    <property type="match status" value="1"/>
</dbReference>
<accession>A0AAV3SEG1</accession>
<dbReference type="PANTHER" id="PTHR24321">
    <property type="entry name" value="DEHYDROGENASES, SHORT CHAIN"/>
    <property type="match status" value="1"/>
</dbReference>
<dbReference type="GeneID" id="71761900"/>
<dbReference type="AlphaFoldDB" id="A0AAV3SEG1"/>
<evidence type="ECO:0000313" key="3">
    <source>
        <dbReference type="EMBL" id="GAA0454941.1"/>
    </source>
</evidence>
<proteinExistence type="inferred from homology"/>
<dbReference type="InterPro" id="IPR036291">
    <property type="entry name" value="NAD(P)-bd_dom_sf"/>
</dbReference>
<comment type="caution">
    <text evidence="3">The sequence shown here is derived from an EMBL/GenBank/DDBJ whole genome shotgun (WGS) entry which is preliminary data.</text>
</comment>
<dbReference type="CDD" id="cd05233">
    <property type="entry name" value="SDR_c"/>
    <property type="match status" value="1"/>
</dbReference>
<reference evidence="3" key="1">
    <citation type="journal article" date="2014" name="Int. J. Syst. Evol. Microbiol.">
        <title>Complete genome sequence of Corynebacterium casei LMG S-19264T (=DSM 44701T), isolated from a smear-ripened cheese.</title>
        <authorList>
            <consortium name="US DOE Joint Genome Institute (JGI-PGF)"/>
            <person name="Walter F."/>
            <person name="Albersmeier A."/>
            <person name="Kalinowski J."/>
            <person name="Ruckert C."/>
        </authorList>
    </citation>
    <scope>NUCLEOTIDE SEQUENCE</scope>
    <source>
        <strain evidence="3">JCM 12289</strain>
    </source>
</reference>
<evidence type="ECO:0000313" key="4">
    <source>
        <dbReference type="Proteomes" id="UP001500962"/>
    </source>
</evidence>
<dbReference type="PRINTS" id="PR00081">
    <property type="entry name" value="GDHRDH"/>
</dbReference>
<reference evidence="3" key="2">
    <citation type="submission" date="2023-12" db="EMBL/GenBank/DDBJ databases">
        <authorList>
            <person name="Sun Q."/>
            <person name="Inoue M."/>
        </authorList>
    </citation>
    <scope>NUCLEOTIDE SEQUENCE</scope>
    <source>
        <strain evidence="3">JCM 12289</strain>
    </source>
</reference>